<dbReference type="GO" id="GO:0008483">
    <property type="term" value="F:transaminase activity"/>
    <property type="evidence" value="ECO:0007669"/>
    <property type="project" value="UniProtKB-KW"/>
</dbReference>
<dbReference type="FunFam" id="3.20.10.10:FF:000002">
    <property type="entry name" value="D-alanine aminotransferase"/>
    <property type="match status" value="1"/>
</dbReference>
<dbReference type="InterPro" id="IPR043132">
    <property type="entry name" value="BCAT-like_C"/>
</dbReference>
<dbReference type="InterPro" id="IPR050571">
    <property type="entry name" value="Class-IV_PLP-Dep_Aminotrnsfr"/>
</dbReference>
<dbReference type="RefSeq" id="WP_423230318.1">
    <property type="nucleotide sequence ID" value="NZ_FOMG01000006.1"/>
</dbReference>
<protein>
    <submittedName>
        <fullName evidence="6">Branched-chain amino acid aminotransferase</fullName>
    </submittedName>
</protein>
<dbReference type="Proteomes" id="UP000199263">
    <property type="component" value="Unassembled WGS sequence"/>
</dbReference>
<dbReference type="PANTHER" id="PTHR42743">
    <property type="entry name" value="AMINO-ACID AMINOTRANSFERASE"/>
    <property type="match status" value="1"/>
</dbReference>
<comment type="cofactor">
    <cofactor evidence="1 5">
        <name>pyridoxal 5'-phosphate</name>
        <dbReference type="ChEBI" id="CHEBI:597326"/>
    </cofactor>
</comment>
<keyword evidence="6" id="KW-0032">Aminotransferase</keyword>
<keyword evidence="6" id="KW-0808">Transferase</keyword>
<dbReference type="STRING" id="119641.SAMN05421842_1067"/>
<dbReference type="InterPro" id="IPR018300">
    <property type="entry name" value="Aminotrans_IV_CS"/>
</dbReference>
<name>A0A1I1KRR6_9CLOT</name>
<keyword evidence="3 5" id="KW-0663">Pyridoxal phosphate</keyword>
<dbReference type="Gene3D" id="3.30.470.10">
    <property type="match status" value="1"/>
</dbReference>
<proteinExistence type="inferred from homology"/>
<evidence type="ECO:0000313" key="7">
    <source>
        <dbReference type="Proteomes" id="UP000199263"/>
    </source>
</evidence>
<evidence type="ECO:0000256" key="5">
    <source>
        <dbReference type="RuleBase" id="RU004516"/>
    </source>
</evidence>
<dbReference type="CDD" id="cd00449">
    <property type="entry name" value="PLPDE_IV"/>
    <property type="match status" value="1"/>
</dbReference>
<evidence type="ECO:0000256" key="1">
    <source>
        <dbReference type="ARBA" id="ARBA00001933"/>
    </source>
</evidence>
<dbReference type="Pfam" id="PF01063">
    <property type="entry name" value="Aminotran_4"/>
    <property type="match status" value="1"/>
</dbReference>
<gene>
    <name evidence="6" type="ORF">SAMN05421842_1067</name>
</gene>
<dbReference type="InterPro" id="IPR001544">
    <property type="entry name" value="Aminotrans_IV"/>
</dbReference>
<dbReference type="Gene3D" id="3.20.10.10">
    <property type="entry name" value="D-amino Acid Aminotransferase, subunit A, domain 2"/>
    <property type="match status" value="1"/>
</dbReference>
<evidence type="ECO:0000256" key="3">
    <source>
        <dbReference type="ARBA" id="ARBA00022898"/>
    </source>
</evidence>
<dbReference type="InterPro" id="IPR043131">
    <property type="entry name" value="BCAT-like_N"/>
</dbReference>
<reference evidence="6 7" key="1">
    <citation type="submission" date="2016-10" db="EMBL/GenBank/DDBJ databases">
        <authorList>
            <person name="de Groot N.N."/>
        </authorList>
    </citation>
    <scope>NUCLEOTIDE SEQUENCE [LARGE SCALE GENOMIC DNA]</scope>
    <source>
        <strain evidence="6 7">DSM 12992</strain>
    </source>
</reference>
<evidence type="ECO:0000256" key="2">
    <source>
        <dbReference type="ARBA" id="ARBA00009320"/>
    </source>
</evidence>
<dbReference type="InterPro" id="IPR036038">
    <property type="entry name" value="Aminotransferase-like"/>
</dbReference>
<dbReference type="PANTHER" id="PTHR42743:SF11">
    <property type="entry name" value="AMINODEOXYCHORISMATE LYASE"/>
    <property type="match status" value="1"/>
</dbReference>
<dbReference type="AlphaFoldDB" id="A0A1I1KRR6"/>
<evidence type="ECO:0000313" key="6">
    <source>
        <dbReference type="EMBL" id="SFC60130.1"/>
    </source>
</evidence>
<dbReference type="GO" id="GO:0005829">
    <property type="term" value="C:cytosol"/>
    <property type="evidence" value="ECO:0007669"/>
    <property type="project" value="TreeGrafter"/>
</dbReference>
<dbReference type="PROSITE" id="PS00770">
    <property type="entry name" value="AA_TRANSFER_CLASS_4"/>
    <property type="match status" value="1"/>
</dbReference>
<dbReference type="EMBL" id="FOMG01000006">
    <property type="protein sequence ID" value="SFC60130.1"/>
    <property type="molecule type" value="Genomic_DNA"/>
</dbReference>
<evidence type="ECO:0000256" key="4">
    <source>
        <dbReference type="RuleBase" id="RU004106"/>
    </source>
</evidence>
<dbReference type="GO" id="GO:0046394">
    <property type="term" value="P:carboxylic acid biosynthetic process"/>
    <property type="evidence" value="ECO:0007669"/>
    <property type="project" value="UniProtKB-ARBA"/>
</dbReference>
<dbReference type="GO" id="GO:0008652">
    <property type="term" value="P:amino acid biosynthetic process"/>
    <property type="evidence" value="ECO:0007669"/>
    <property type="project" value="UniProtKB-ARBA"/>
</dbReference>
<keyword evidence="7" id="KW-1185">Reference proteome</keyword>
<organism evidence="6 7">
    <name type="scientific">Clostridium uliginosum</name>
    <dbReference type="NCBI Taxonomy" id="119641"/>
    <lineage>
        <taxon>Bacteria</taxon>
        <taxon>Bacillati</taxon>
        <taxon>Bacillota</taxon>
        <taxon>Clostridia</taxon>
        <taxon>Eubacteriales</taxon>
        <taxon>Clostridiaceae</taxon>
        <taxon>Clostridium</taxon>
    </lineage>
</organism>
<sequence>MDVIGEFLIENSMAKEVRTINEINKDSKVVYEVLRIIDRKPLFLENHLARMKNSFNLINIEYCLNDDEIVKDINTLIEKNNKIEGNIKITYNVSEKLLRIFFIKHSYPSELMYENGVKTILYFGERDNPNAKIINQSFRDKVNNKIKQNYAYEAILVDRNGYITEGSKSNIFMVKNNIILTSPVKSVLPGVTRGEIIKIANDNNIEVREIEYKYSDINKLQGMFICGTSPKILPINKVNDMDMNKDNKIIRKLMECYNNEIDDYIRLN</sequence>
<accession>A0A1I1KRR6</accession>
<dbReference type="SUPFAM" id="SSF56752">
    <property type="entry name" value="D-aminoacid aminotransferase-like PLP-dependent enzymes"/>
    <property type="match status" value="1"/>
</dbReference>
<comment type="similarity">
    <text evidence="2 4">Belongs to the class-IV pyridoxal-phosphate-dependent aminotransferase family.</text>
</comment>